<proteinExistence type="predicted"/>
<dbReference type="GO" id="GO:0006355">
    <property type="term" value="P:regulation of DNA-templated transcription"/>
    <property type="evidence" value="ECO:0007669"/>
    <property type="project" value="InterPro"/>
</dbReference>
<dbReference type="PANTHER" id="PTHR44688:SF16">
    <property type="entry name" value="DNA-BINDING TRANSCRIPTIONAL ACTIVATOR DEVR_DOSR"/>
    <property type="match status" value="1"/>
</dbReference>
<dbReference type="PRINTS" id="PR00038">
    <property type="entry name" value="HTHLUXR"/>
</dbReference>
<keyword evidence="2" id="KW-0238">DNA-binding</keyword>
<organism evidence="5 6">
    <name type="scientific">Geovibrio thiophilus</name>
    <dbReference type="NCBI Taxonomy" id="139438"/>
    <lineage>
        <taxon>Bacteria</taxon>
        <taxon>Pseudomonadati</taxon>
        <taxon>Deferribacterota</taxon>
        <taxon>Deferribacteres</taxon>
        <taxon>Deferribacterales</taxon>
        <taxon>Geovibrionaceae</taxon>
        <taxon>Geovibrio</taxon>
    </lineage>
</organism>
<dbReference type="SMART" id="SM00421">
    <property type="entry name" value="HTH_LUXR"/>
    <property type="match status" value="1"/>
</dbReference>
<dbReference type="OrthoDB" id="9774661at2"/>
<dbReference type="InterPro" id="IPR000792">
    <property type="entry name" value="Tscrpt_reg_LuxR_C"/>
</dbReference>
<dbReference type="Pfam" id="PF03472">
    <property type="entry name" value="Autoind_bind"/>
    <property type="match status" value="1"/>
</dbReference>
<evidence type="ECO:0000256" key="1">
    <source>
        <dbReference type="ARBA" id="ARBA00023015"/>
    </source>
</evidence>
<dbReference type="AlphaFoldDB" id="A0A3R5Y7M8"/>
<accession>A0A3R5Y7M8</accession>
<dbReference type="PROSITE" id="PS00622">
    <property type="entry name" value="HTH_LUXR_1"/>
    <property type="match status" value="1"/>
</dbReference>
<keyword evidence="1" id="KW-0805">Transcription regulation</keyword>
<dbReference type="CDD" id="cd06170">
    <property type="entry name" value="LuxR_C_like"/>
    <property type="match status" value="1"/>
</dbReference>
<evidence type="ECO:0000256" key="2">
    <source>
        <dbReference type="ARBA" id="ARBA00023125"/>
    </source>
</evidence>
<evidence type="ECO:0000313" key="6">
    <source>
        <dbReference type="Proteomes" id="UP000287502"/>
    </source>
</evidence>
<dbReference type="Gene3D" id="3.30.450.80">
    <property type="entry name" value="Transcription factor LuxR-like, autoinducer-binding domain"/>
    <property type="match status" value="1"/>
</dbReference>
<dbReference type="Proteomes" id="UP000287502">
    <property type="component" value="Chromosome"/>
</dbReference>
<dbReference type="InterPro" id="IPR036693">
    <property type="entry name" value="TF_LuxR_autoind-bd_dom_sf"/>
</dbReference>
<keyword evidence="6" id="KW-1185">Reference proteome</keyword>
<dbReference type="InterPro" id="IPR005143">
    <property type="entry name" value="TF_LuxR_autoind-bd_dom"/>
</dbReference>
<reference evidence="5 6" key="1">
    <citation type="submission" date="2019-01" db="EMBL/GenBank/DDBJ databases">
        <title>Geovibrio thiophilus DSM 11263, complete genome.</title>
        <authorList>
            <person name="Spring S."/>
            <person name="Bunk B."/>
            <person name="Sproer C."/>
        </authorList>
    </citation>
    <scope>NUCLEOTIDE SEQUENCE [LARGE SCALE GENOMIC DNA]</scope>
    <source>
        <strain evidence="5 6">DSM 11263</strain>
    </source>
</reference>
<name>A0A3R5Y7M8_9BACT</name>
<dbReference type="PANTHER" id="PTHR44688">
    <property type="entry name" value="DNA-BINDING TRANSCRIPTIONAL ACTIVATOR DEVR_DOSR"/>
    <property type="match status" value="1"/>
</dbReference>
<gene>
    <name evidence="5" type="ORF">EP073_09825</name>
</gene>
<sequence>MICTEETLNSLSRKDLTEALCFMDDCLKCENDREFDSLLRDFGSYLGFEYVLCCYMHSTYRRANKVNILNISNPAEWMDEYEKENYVQDDPVRYELEQRLSNNETVSFIHWDEYERSLSPKELQIIERRRHYGLNYGCSVYTNSQSKDFTFLISLADKEKEVDRRTEILSTLLIQHMMNAKKRLDTTALVNALTKREKSVADWILDGKTNWEIAAILNISENTVKYHVKNIYIKLKVSGRQEAIAVMLAVRYLSL</sequence>
<dbReference type="GO" id="GO:0003677">
    <property type="term" value="F:DNA binding"/>
    <property type="evidence" value="ECO:0007669"/>
    <property type="project" value="UniProtKB-KW"/>
</dbReference>
<dbReference type="Pfam" id="PF00196">
    <property type="entry name" value="GerE"/>
    <property type="match status" value="1"/>
</dbReference>
<dbReference type="SUPFAM" id="SSF46894">
    <property type="entry name" value="C-terminal effector domain of the bipartite response regulators"/>
    <property type="match status" value="1"/>
</dbReference>
<feature type="domain" description="HTH luxR-type" evidence="4">
    <location>
        <begin position="186"/>
        <end position="251"/>
    </location>
</feature>
<dbReference type="PROSITE" id="PS50043">
    <property type="entry name" value="HTH_LUXR_2"/>
    <property type="match status" value="1"/>
</dbReference>
<dbReference type="Gene3D" id="1.10.10.10">
    <property type="entry name" value="Winged helix-like DNA-binding domain superfamily/Winged helix DNA-binding domain"/>
    <property type="match status" value="1"/>
</dbReference>
<dbReference type="InterPro" id="IPR036388">
    <property type="entry name" value="WH-like_DNA-bd_sf"/>
</dbReference>
<protein>
    <submittedName>
        <fullName evidence="5">LuxR family transcriptional regulator</fullName>
    </submittedName>
</protein>
<dbReference type="RefSeq" id="WP_128466975.1">
    <property type="nucleotide sequence ID" value="NZ_CP035108.1"/>
</dbReference>
<keyword evidence="3" id="KW-0804">Transcription</keyword>
<evidence type="ECO:0000313" key="5">
    <source>
        <dbReference type="EMBL" id="QAR33689.1"/>
    </source>
</evidence>
<dbReference type="KEGG" id="gtl:EP073_09825"/>
<evidence type="ECO:0000256" key="3">
    <source>
        <dbReference type="ARBA" id="ARBA00023163"/>
    </source>
</evidence>
<dbReference type="InterPro" id="IPR016032">
    <property type="entry name" value="Sig_transdc_resp-reg_C-effctor"/>
</dbReference>
<dbReference type="EMBL" id="CP035108">
    <property type="protein sequence ID" value="QAR33689.1"/>
    <property type="molecule type" value="Genomic_DNA"/>
</dbReference>
<dbReference type="SUPFAM" id="SSF75516">
    <property type="entry name" value="Pheromone-binding domain of LuxR-like quorum-sensing transcription factors"/>
    <property type="match status" value="1"/>
</dbReference>
<evidence type="ECO:0000259" key="4">
    <source>
        <dbReference type="PROSITE" id="PS50043"/>
    </source>
</evidence>